<dbReference type="GO" id="GO:0003950">
    <property type="term" value="F:NAD+ poly-ADP-ribosyltransferase activity"/>
    <property type="evidence" value="ECO:0007669"/>
    <property type="project" value="InterPro"/>
</dbReference>
<keyword evidence="4" id="KW-0520">NAD</keyword>
<proteinExistence type="predicted"/>
<evidence type="ECO:0000256" key="2">
    <source>
        <dbReference type="ARBA" id="ARBA00022679"/>
    </source>
</evidence>
<keyword evidence="3" id="KW-0548">Nucleotidyltransferase</keyword>
<evidence type="ECO:0000256" key="4">
    <source>
        <dbReference type="ARBA" id="ARBA00023027"/>
    </source>
</evidence>
<evidence type="ECO:0000313" key="8">
    <source>
        <dbReference type="Proteomes" id="UP000281468"/>
    </source>
</evidence>
<evidence type="ECO:0000313" key="7">
    <source>
        <dbReference type="EMBL" id="RMZ02086.1"/>
    </source>
</evidence>
<organism evidence="7 8">
    <name type="scientific">Hortaea werneckii</name>
    <name type="common">Black yeast</name>
    <name type="synonym">Cladosporium werneckii</name>
    <dbReference type="NCBI Taxonomy" id="91943"/>
    <lineage>
        <taxon>Eukaryota</taxon>
        <taxon>Fungi</taxon>
        <taxon>Dikarya</taxon>
        <taxon>Ascomycota</taxon>
        <taxon>Pezizomycotina</taxon>
        <taxon>Dothideomycetes</taxon>
        <taxon>Dothideomycetidae</taxon>
        <taxon>Mycosphaerellales</taxon>
        <taxon>Teratosphaeriaceae</taxon>
        <taxon>Hortaea</taxon>
    </lineage>
</organism>
<feature type="compositionally biased region" description="Polar residues" evidence="5">
    <location>
        <begin position="1006"/>
        <end position="1018"/>
    </location>
</feature>
<dbReference type="CDD" id="cd23802">
    <property type="entry name" value="UBCc_UBE2Q"/>
    <property type="match status" value="1"/>
</dbReference>
<dbReference type="InterPro" id="IPR000608">
    <property type="entry name" value="UBC"/>
</dbReference>
<protein>
    <recommendedName>
        <fullName evidence="6">UBC core domain-containing protein</fullName>
    </recommendedName>
</protein>
<feature type="compositionally biased region" description="Basic and acidic residues" evidence="5">
    <location>
        <begin position="938"/>
        <end position="952"/>
    </location>
</feature>
<dbReference type="Gene3D" id="3.90.228.10">
    <property type="match status" value="1"/>
</dbReference>
<feature type="compositionally biased region" description="Acidic residues" evidence="5">
    <location>
        <begin position="125"/>
        <end position="151"/>
    </location>
</feature>
<evidence type="ECO:0000256" key="1">
    <source>
        <dbReference type="ARBA" id="ARBA00022676"/>
    </source>
</evidence>
<dbReference type="VEuPathDB" id="FungiDB:BTJ68_09295"/>
<dbReference type="FunFam" id="3.10.110.10:FF:000107">
    <property type="entry name" value="Ubiquitin conjugating enzyme, putative"/>
    <property type="match status" value="1"/>
</dbReference>
<name>A0A3M7GLN4_HORWE</name>
<keyword evidence="1" id="KW-0328">Glycosyltransferase</keyword>
<dbReference type="InterPro" id="IPR012317">
    <property type="entry name" value="Poly(ADP-ribose)pol_cat_dom"/>
</dbReference>
<evidence type="ECO:0000256" key="5">
    <source>
        <dbReference type="SAM" id="MobiDB-lite"/>
    </source>
</evidence>
<evidence type="ECO:0000256" key="3">
    <source>
        <dbReference type="ARBA" id="ARBA00022695"/>
    </source>
</evidence>
<sequence>MICRLVAAMPRRQFVNDFQDIRPESLPHGIHSLEQGEDDGQFTFTFAGDPSAPLPHPVTVTALITDLGEYPKSHEYMLFSDDNAPLYIGAALQDIRGTARKTVTELIGTVSAALTKAAPDKDGDTEMEDSQGWNEEESPEEEEDDEQDDIYDSDHEAFGDSTGAATSACQTTSSSAKAAASSRAFRARIRSDLITAKRAGFKVGQVGHLMEGLNCFVSISIRMSKLGISHEAMQAWQVNPEDYLVLIIQYPNGYKTSEELQALDSLRLAPNLGFRVCASKHYKPTLQEAIQAFTVVSKSENRENVSYSTTTNAIPQSEDVSDHGGLRETFISKPLNSLLQERLVPILRSRAIGMTWRGAEEWYVESASRGPSNADGIPDAFFEPEPLNEALPEIVNADHYAFGLGKKAFEKSFPLLAMQFLLRHFVRCTDFCLVCHRPLETEVEAIKPYVCDQPLCLYQYMTLGFGPSIEHEILSQPYVVDLLISFCYVSTATRRLKDYPDGLALMVPPINPLDTDIPDQLHVPSYRRADITKDSSEANRKSCSNCSTYEVGLDPDKLEMIFREKPERCPVRRGSWIVFKASEFRHGEMHCRVADVTYYPTIKIDTPITMSNKRSGDSEGLADIAWDTSKTSGASTKTITPAATPKWINATFQVYEQDFEDLTKHAKSIAICRLLDTLPNVKCMQEYISRNRPNDLKSWVDRISPPALSLLRWIIASNRACIMQVDGDTAAQDADRVSGMKGYMQFRFAMGAPDKEQRFLTAIRDTKERLGLQYPTIFAWHGSPLHNWHMIIREGLHYKNVDHGRAYGDGVYHAKDASTSIGYSGMQYYSQGGTATSSAWPQSLLRINSALAMNEIANAPAEFQSSHPFYVVQNLDWIQTRYLFVQCNPADEVLKARLQSESAPKQIHQQDPGRTPIGTGRDRVEIPARAVKTVESTKASDKKSEGVRRRESGQSPLKRLKGNGGFADPIVVDETDDSASVTTDPDDADILLDEPESEPELEEANSVASNKQSSVSRTGDTDFLPGALDYGTLPLMPVPEYAVSGTTKRLLKELQHLQKVQQSSTLADLGWYIDVDKIENVYQWIVELHSFQCLNPKLPIVTQMKNKSMKSIVLEIRFNKDFPYTPPYVRVVRPRFLTFAQGGGGHIVMGGAMCMELLTNTGWSSVSSMESVLMQVRLAIALSEPPARLDVKNHGDYGTGEAADGYMRACATHGWTVPPGFKEMAYGMGRKRDY</sequence>
<dbReference type="AlphaFoldDB" id="A0A3M7GLN4"/>
<dbReference type="InterPro" id="IPR051838">
    <property type="entry name" value="ARTD_PARP"/>
</dbReference>
<reference evidence="7 8" key="1">
    <citation type="journal article" date="2018" name="BMC Genomics">
        <title>Genomic evidence for intraspecific hybridization in a clonal and extremely halotolerant yeast.</title>
        <authorList>
            <person name="Gostincar C."/>
            <person name="Stajich J.E."/>
            <person name="Zupancic J."/>
            <person name="Zalar P."/>
            <person name="Gunde-Cimerman N."/>
        </authorList>
    </citation>
    <scope>NUCLEOTIDE SEQUENCE [LARGE SCALE GENOMIC DNA]</scope>
    <source>
        <strain evidence="7 8">EXF-171</strain>
    </source>
</reference>
<feature type="compositionally biased region" description="Polar residues" evidence="5">
    <location>
        <begin position="900"/>
        <end position="909"/>
    </location>
</feature>
<dbReference type="Pfam" id="PF00644">
    <property type="entry name" value="PARP"/>
    <property type="match status" value="1"/>
</dbReference>
<dbReference type="PROSITE" id="PS50127">
    <property type="entry name" value="UBC_2"/>
    <property type="match status" value="1"/>
</dbReference>
<dbReference type="EMBL" id="QWIQ01000172">
    <property type="protein sequence ID" value="RMZ02086.1"/>
    <property type="molecule type" value="Genomic_DNA"/>
</dbReference>
<dbReference type="SUPFAM" id="SSF56399">
    <property type="entry name" value="ADP-ribosylation"/>
    <property type="match status" value="1"/>
</dbReference>
<evidence type="ECO:0000259" key="6">
    <source>
        <dbReference type="PROSITE" id="PS50127"/>
    </source>
</evidence>
<dbReference type="PANTHER" id="PTHR21328">
    <property type="entry name" value="POLY ADP-RIBOSE POLYMERASE FAMILY, MEMBER PARP"/>
    <property type="match status" value="1"/>
</dbReference>
<feature type="domain" description="UBC core" evidence="6">
    <location>
        <begin position="1045"/>
        <end position="1234"/>
    </location>
</feature>
<dbReference type="GO" id="GO:0016779">
    <property type="term" value="F:nucleotidyltransferase activity"/>
    <property type="evidence" value="ECO:0007669"/>
    <property type="project" value="UniProtKB-KW"/>
</dbReference>
<feature type="compositionally biased region" description="Low complexity" evidence="5">
    <location>
        <begin position="161"/>
        <end position="173"/>
    </location>
</feature>
<dbReference type="Gene3D" id="3.10.110.10">
    <property type="entry name" value="Ubiquitin Conjugating Enzyme"/>
    <property type="match status" value="1"/>
</dbReference>
<comment type="caution">
    <text evidence="7">The sequence shown here is derived from an EMBL/GenBank/DDBJ whole genome shotgun (WGS) entry which is preliminary data.</text>
</comment>
<keyword evidence="2" id="KW-0808">Transferase</keyword>
<feature type="compositionally biased region" description="Acidic residues" evidence="5">
    <location>
        <begin position="984"/>
        <end position="1003"/>
    </location>
</feature>
<gene>
    <name evidence="7" type="ORF">D0862_06143</name>
</gene>
<dbReference type="SUPFAM" id="SSF54495">
    <property type="entry name" value="UBC-like"/>
    <property type="match status" value="1"/>
</dbReference>
<feature type="region of interest" description="Disordered" evidence="5">
    <location>
        <begin position="117"/>
        <end position="173"/>
    </location>
</feature>
<dbReference type="InterPro" id="IPR016135">
    <property type="entry name" value="UBQ-conjugating_enzyme/RWD"/>
</dbReference>
<accession>A0A3M7GLN4</accession>
<dbReference type="Proteomes" id="UP000281468">
    <property type="component" value="Unassembled WGS sequence"/>
</dbReference>
<feature type="region of interest" description="Disordered" evidence="5">
    <location>
        <begin position="900"/>
        <end position="1021"/>
    </location>
</feature>